<dbReference type="AlphaFoldDB" id="A0A6J6QMY9"/>
<evidence type="ECO:0000313" key="1">
    <source>
        <dbReference type="EMBL" id="CAB4713210.1"/>
    </source>
</evidence>
<reference evidence="1" key="1">
    <citation type="submission" date="2020-05" db="EMBL/GenBank/DDBJ databases">
        <authorList>
            <person name="Chiriac C."/>
            <person name="Salcher M."/>
            <person name="Ghai R."/>
            <person name="Kavagutti S V."/>
        </authorList>
    </citation>
    <scope>NUCLEOTIDE SEQUENCE</scope>
</reference>
<organism evidence="1">
    <name type="scientific">freshwater metagenome</name>
    <dbReference type="NCBI Taxonomy" id="449393"/>
    <lineage>
        <taxon>unclassified sequences</taxon>
        <taxon>metagenomes</taxon>
        <taxon>ecological metagenomes</taxon>
    </lineage>
</organism>
<sequence length="207" mass="21455">MSRLVQVATMPAAAVLAVGAVLGVQLAHGGGSFEPLRPADACAARVVTSRADGIDALTERLVLIGLDDAACRLGISREALTLELAQPGARTEARSNALVDAVGAGLRAAVVRMQDDGTLPPASGLVDEALDSADLNGFVEAAIRAVPDSLVDAALKTDDVLLRAIDELDLRTLLSDLDDEDALDAQVEEAITQAVKDSLADRLRDLL</sequence>
<proteinExistence type="predicted"/>
<protein>
    <submittedName>
        <fullName evidence="1">Unannotated protein</fullName>
    </submittedName>
</protein>
<dbReference type="EMBL" id="CAEZXR010000185">
    <property type="protein sequence ID" value="CAB4713210.1"/>
    <property type="molecule type" value="Genomic_DNA"/>
</dbReference>
<gene>
    <name evidence="1" type="ORF">UFOPK2579_01565</name>
</gene>
<name>A0A6J6QMY9_9ZZZZ</name>
<accession>A0A6J6QMY9</accession>